<evidence type="ECO:0000256" key="1">
    <source>
        <dbReference type="SAM" id="MobiDB-lite"/>
    </source>
</evidence>
<dbReference type="STRING" id="341454.A0A4S2MX33"/>
<feature type="compositionally biased region" description="Polar residues" evidence="1">
    <location>
        <begin position="333"/>
        <end position="345"/>
    </location>
</feature>
<dbReference type="AlphaFoldDB" id="A0A4S2MX33"/>
<sequence length="478" mass="52881">MRPDPRIRQNLDRISTSLESAAENVSTGCFTFTKTYLEPCVNSITSCCGPLFAPRLPHHRRRGSHRASRDFPFAFYDDEYYDYDSDDLDAVGARRSHGGGHHHHHGRGHGGGGGFFAWGTDELDRLLAGSGTGGRSQERMNYGGYGSSSAVMNDAAAVAAAPQRKHTVIDPRQPDPTVIPSTTWFGFLSKFGIRGKGMRYKPSAANLQEHPQRSGLDQRLEDEEFEGRYSPTEREPIMGRKRAGTETSRDSLGDESLRSRGDLWPSSEDEDDAVVIDDDAFPKSSDADSGVLNIDEELRDEEERIEREEEEEYKRRRKRARALAVQRGLTIDSMDTQEAGTTSPNGKHRSSAPPTILSASPEPYTHIIDKREPKPPAVSGRSHSTPRPQRKNTRKEKQPASRAASMTTSPKYRQPMSPRSPSVLSIGSVHSPLREEVPEFNPDPLPPPALEKNDSAPPSSQKTVEEPARETDVKGADA</sequence>
<organism evidence="2 3">
    <name type="scientific">Ascodesmis nigricans</name>
    <dbReference type="NCBI Taxonomy" id="341454"/>
    <lineage>
        <taxon>Eukaryota</taxon>
        <taxon>Fungi</taxon>
        <taxon>Dikarya</taxon>
        <taxon>Ascomycota</taxon>
        <taxon>Pezizomycotina</taxon>
        <taxon>Pezizomycetes</taxon>
        <taxon>Pezizales</taxon>
        <taxon>Ascodesmidaceae</taxon>
        <taxon>Ascodesmis</taxon>
    </lineage>
</organism>
<feature type="region of interest" description="Disordered" evidence="1">
    <location>
        <begin position="202"/>
        <end position="478"/>
    </location>
</feature>
<accession>A0A4S2MX33</accession>
<feature type="compositionally biased region" description="Basic and acidic residues" evidence="1">
    <location>
        <begin position="463"/>
        <end position="478"/>
    </location>
</feature>
<protein>
    <submittedName>
        <fullName evidence="2">Uncharacterized protein</fullName>
    </submittedName>
</protein>
<gene>
    <name evidence="2" type="ORF">EX30DRAFT_395694</name>
</gene>
<dbReference type="EMBL" id="ML220120">
    <property type="protein sequence ID" value="TGZ81187.1"/>
    <property type="molecule type" value="Genomic_DNA"/>
</dbReference>
<feature type="compositionally biased region" description="Polar residues" evidence="1">
    <location>
        <begin position="404"/>
        <end position="425"/>
    </location>
</feature>
<dbReference type="OrthoDB" id="5421971at2759"/>
<reference evidence="2 3" key="1">
    <citation type="submission" date="2019-04" db="EMBL/GenBank/DDBJ databases">
        <title>Comparative genomics and transcriptomics to analyze fruiting body development in filamentous ascomycetes.</title>
        <authorList>
            <consortium name="DOE Joint Genome Institute"/>
            <person name="Lutkenhaus R."/>
            <person name="Traeger S."/>
            <person name="Breuer J."/>
            <person name="Kuo A."/>
            <person name="Lipzen A."/>
            <person name="Pangilinan J."/>
            <person name="Dilworth D."/>
            <person name="Sandor L."/>
            <person name="Poggeler S."/>
            <person name="Barry K."/>
            <person name="Grigoriev I.V."/>
            <person name="Nowrousian M."/>
        </authorList>
    </citation>
    <scope>NUCLEOTIDE SEQUENCE [LARGE SCALE GENOMIC DNA]</scope>
    <source>
        <strain evidence="2 3">CBS 389.68</strain>
    </source>
</reference>
<name>A0A4S2MX33_9PEZI</name>
<feature type="compositionally biased region" description="Basic and acidic residues" evidence="1">
    <location>
        <begin position="210"/>
        <end position="219"/>
    </location>
</feature>
<evidence type="ECO:0000313" key="3">
    <source>
        <dbReference type="Proteomes" id="UP000298138"/>
    </source>
</evidence>
<keyword evidence="3" id="KW-1185">Reference proteome</keyword>
<feature type="compositionally biased region" description="Acidic residues" evidence="1">
    <location>
        <begin position="267"/>
        <end position="279"/>
    </location>
</feature>
<evidence type="ECO:0000313" key="2">
    <source>
        <dbReference type="EMBL" id="TGZ81187.1"/>
    </source>
</evidence>
<dbReference type="InParanoid" id="A0A4S2MX33"/>
<proteinExistence type="predicted"/>
<feature type="compositionally biased region" description="Basic and acidic residues" evidence="1">
    <location>
        <begin position="231"/>
        <end position="261"/>
    </location>
</feature>
<dbReference type="Proteomes" id="UP000298138">
    <property type="component" value="Unassembled WGS sequence"/>
</dbReference>